<reference evidence="1" key="1">
    <citation type="submission" date="2022-07" db="EMBL/GenBank/DDBJ databases">
        <title>Phylogenomic reconstructions and comparative analyses of Kickxellomycotina fungi.</title>
        <authorList>
            <person name="Reynolds N.K."/>
            <person name="Stajich J.E."/>
            <person name="Barry K."/>
            <person name="Grigoriev I.V."/>
            <person name="Crous P."/>
            <person name="Smith M.E."/>
        </authorList>
    </citation>
    <scope>NUCLEOTIDE SEQUENCE</scope>
    <source>
        <strain evidence="1">NRRL 5244</strain>
    </source>
</reference>
<name>A0ACC1JI89_9FUNG</name>
<evidence type="ECO:0000313" key="1">
    <source>
        <dbReference type="EMBL" id="KAJ1951608.1"/>
    </source>
</evidence>
<accession>A0ACC1JI89</accession>
<dbReference type="Proteomes" id="UP001150603">
    <property type="component" value="Unassembled WGS sequence"/>
</dbReference>
<sequence length="169" mass="17581">MAAVILESAGVSVPTGRVADGVYDERGACYVVPRYCLSKPRNLVRSRGLSGTPSVGTSVGGYWQGKKSGESADGVSLASSAGNASLVGVPVAGQVTEVTVRLAVGKDVSVKMGLDTTVAAVERELKEEHHVPPNARVRFFHLGRSLDPASMPLRDLKLGSAGVIQAMYS</sequence>
<protein>
    <submittedName>
        <fullName evidence="1">Uncharacterized protein</fullName>
    </submittedName>
</protein>
<gene>
    <name evidence="1" type="ORF">FBU59_000012</name>
</gene>
<evidence type="ECO:0000313" key="2">
    <source>
        <dbReference type="Proteomes" id="UP001150603"/>
    </source>
</evidence>
<organism evidence="1 2">
    <name type="scientific">Linderina macrospora</name>
    <dbReference type="NCBI Taxonomy" id="4868"/>
    <lineage>
        <taxon>Eukaryota</taxon>
        <taxon>Fungi</taxon>
        <taxon>Fungi incertae sedis</taxon>
        <taxon>Zoopagomycota</taxon>
        <taxon>Kickxellomycotina</taxon>
        <taxon>Kickxellomycetes</taxon>
        <taxon>Kickxellales</taxon>
        <taxon>Kickxellaceae</taxon>
        <taxon>Linderina</taxon>
    </lineage>
</organism>
<comment type="caution">
    <text evidence="1">The sequence shown here is derived from an EMBL/GenBank/DDBJ whole genome shotgun (WGS) entry which is preliminary data.</text>
</comment>
<keyword evidence="2" id="KW-1185">Reference proteome</keyword>
<dbReference type="EMBL" id="JANBPW010000002">
    <property type="protein sequence ID" value="KAJ1951608.1"/>
    <property type="molecule type" value="Genomic_DNA"/>
</dbReference>
<proteinExistence type="predicted"/>